<proteinExistence type="predicted"/>
<dbReference type="Proteomes" id="UP000050996">
    <property type="component" value="Unassembled WGS sequence"/>
</dbReference>
<name>A0A0Q3SFU2_9BACI</name>
<evidence type="ECO:0000313" key="2">
    <source>
        <dbReference type="EMBL" id="KQL18164.1"/>
    </source>
</evidence>
<organism evidence="2 3">
    <name type="scientific">Cytobacillus solani</name>
    <dbReference type="NCBI Taxonomy" id="1637975"/>
    <lineage>
        <taxon>Bacteria</taxon>
        <taxon>Bacillati</taxon>
        <taxon>Bacillota</taxon>
        <taxon>Bacilli</taxon>
        <taxon>Bacillales</taxon>
        <taxon>Bacillaceae</taxon>
        <taxon>Cytobacillus</taxon>
    </lineage>
</organism>
<dbReference type="Pfam" id="PF16804">
    <property type="entry name" value="DUF5071"/>
    <property type="match status" value="1"/>
</dbReference>
<dbReference type="STRING" id="1637975.AN957_05855"/>
<evidence type="ECO:0000313" key="3">
    <source>
        <dbReference type="Proteomes" id="UP000050996"/>
    </source>
</evidence>
<dbReference type="Gene3D" id="1.25.40.750">
    <property type="entry name" value="Domain of unknown function DUF5071"/>
    <property type="match status" value="1"/>
</dbReference>
<dbReference type="EMBL" id="LJIX01000006">
    <property type="protein sequence ID" value="KQL18164.1"/>
    <property type="molecule type" value="Genomic_DNA"/>
</dbReference>
<gene>
    <name evidence="2" type="ORF">AN957_05855</name>
</gene>
<dbReference type="PATRIC" id="fig|1637975.4.peg.852"/>
<evidence type="ECO:0000259" key="1">
    <source>
        <dbReference type="Pfam" id="PF16804"/>
    </source>
</evidence>
<dbReference type="RefSeq" id="WP_053474630.1">
    <property type="nucleotide sequence ID" value="NZ_CP041305.1"/>
</dbReference>
<sequence length="129" mass="15046">MNHYADFLPKNKRDFDSVYNLKKMDRTELLPLLPGLMEWIQDMNGPIANEVAELLLTFPNDIVPLIKEVLATHDDVWKYWCLEILIKGLPEVVRLDLKSELIRLVERPTAGEKLEELDETAMEILRTIE</sequence>
<dbReference type="InterPro" id="IPR031837">
    <property type="entry name" value="DUF5071"/>
</dbReference>
<accession>A0A0Q3SFU2</accession>
<keyword evidence="3" id="KW-1185">Reference proteome</keyword>
<dbReference type="InterPro" id="IPR038692">
    <property type="entry name" value="Cthe_2751_sf"/>
</dbReference>
<feature type="domain" description="DUF5071" evidence="1">
    <location>
        <begin position="8"/>
        <end position="125"/>
    </location>
</feature>
<reference evidence="2 3" key="1">
    <citation type="submission" date="2015-09" db="EMBL/GenBank/DDBJ databases">
        <title>Genome sequencing project for genomic taxonomy and phylogenomics of Bacillus-like bacteria.</title>
        <authorList>
            <person name="Liu B."/>
            <person name="Wang J."/>
            <person name="Zhu Y."/>
            <person name="Liu G."/>
            <person name="Chen Q."/>
            <person name="Chen Z."/>
            <person name="Lan J."/>
            <person name="Che J."/>
            <person name="Ge C."/>
            <person name="Shi H."/>
            <person name="Pan Z."/>
            <person name="Liu X."/>
        </authorList>
    </citation>
    <scope>NUCLEOTIDE SEQUENCE [LARGE SCALE GENOMIC DNA]</scope>
    <source>
        <strain evidence="2 3">FJAT-18043</strain>
    </source>
</reference>
<dbReference type="AlphaFoldDB" id="A0A0Q3SFU2"/>
<protein>
    <submittedName>
        <fullName evidence="2">Tartrate dehydratase</fullName>
    </submittedName>
</protein>
<dbReference type="CDD" id="cd11743">
    <property type="entry name" value="Cthe_2751_like"/>
    <property type="match status" value="1"/>
</dbReference>
<comment type="caution">
    <text evidence="2">The sequence shown here is derived from an EMBL/GenBank/DDBJ whole genome shotgun (WGS) entry which is preliminary data.</text>
</comment>